<sequence>MPPPGKYPGDRVWVIPQSERWDVLTDADDLGEALDAAARKLAR</sequence>
<proteinExistence type="predicted"/>
<gene>
    <name evidence="1" type="ORF">GCM10020221_00590</name>
    <name evidence="2" type="ORF">GCM10020221_30240</name>
</gene>
<name>A0ABN3X1E1_STRTU</name>
<comment type="caution">
    <text evidence="2">The sequence shown here is derived from an EMBL/GenBank/DDBJ whole genome shotgun (WGS) entry which is preliminary data.</text>
</comment>
<evidence type="ECO:0000313" key="2">
    <source>
        <dbReference type="EMBL" id="GAA2932430.1"/>
    </source>
</evidence>
<dbReference type="EMBL" id="BAAAXZ010000114">
    <property type="protein sequence ID" value="GAA2932430.1"/>
    <property type="molecule type" value="Genomic_DNA"/>
</dbReference>
<dbReference type="Proteomes" id="UP001501102">
    <property type="component" value="Unassembled WGS sequence"/>
</dbReference>
<evidence type="ECO:0000313" key="1">
    <source>
        <dbReference type="EMBL" id="GAA2908348.1"/>
    </source>
</evidence>
<keyword evidence="3" id="KW-1185">Reference proteome</keyword>
<reference evidence="2" key="2">
    <citation type="submission" date="2023-12" db="EMBL/GenBank/DDBJ databases">
        <authorList>
            <person name="Sun Q."/>
            <person name="Inoue M."/>
        </authorList>
    </citation>
    <scope>NUCLEOTIDE SEQUENCE</scope>
    <source>
        <strain evidence="2">JCM 4087</strain>
    </source>
</reference>
<reference evidence="2 3" key="1">
    <citation type="journal article" date="2019" name="Int. J. Syst. Evol. Microbiol.">
        <title>The Global Catalogue of Microorganisms (GCM) 10K type strain sequencing project: providing services to taxonomists for standard genome sequencing and annotation.</title>
        <authorList>
            <consortium name="The Broad Institute Genomics Platform"/>
            <consortium name="The Broad Institute Genome Sequencing Center for Infectious Disease"/>
            <person name="Wu L."/>
            <person name="Ma J."/>
        </authorList>
    </citation>
    <scope>NUCLEOTIDE SEQUENCE [LARGE SCALE GENOMIC DNA]</scope>
    <source>
        <strain evidence="2 3">JCM 4087</strain>
    </source>
</reference>
<protein>
    <submittedName>
        <fullName evidence="2">Uncharacterized protein</fullName>
    </submittedName>
</protein>
<dbReference type="EMBL" id="BAAAXZ010000002">
    <property type="protein sequence ID" value="GAA2908348.1"/>
    <property type="molecule type" value="Genomic_DNA"/>
</dbReference>
<dbReference type="RefSeq" id="WP_344960285.1">
    <property type="nucleotide sequence ID" value="NZ_BAAAXZ010000002.1"/>
</dbReference>
<accession>A0ABN3X1E1</accession>
<evidence type="ECO:0000313" key="3">
    <source>
        <dbReference type="Proteomes" id="UP001501102"/>
    </source>
</evidence>
<organism evidence="2 3">
    <name type="scientific">Streptomyces thioluteus</name>
    <dbReference type="NCBI Taxonomy" id="66431"/>
    <lineage>
        <taxon>Bacteria</taxon>
        <taxon>Bacillati</taxon>
        <taxon>Actinomycetota</taxon>
        <taxon>Actinomycetes</taxon>
        <taxon>Kitasatosporales</taxon>
        <taxon>Streptomycetaceae</taxon>
        <taxon>Streptomyces</taxon>
    </lineage>
</organism>